<dbReference type="Gene3D" id="3.40.50.720">
    <property type="entry name" value="NAD(P)-binding Rossmann-like Domain"/>
    <property type="match status" value="1"/>
</dbReference>
<proteinExistence type="predicted"/>
<evidence type="ECO:0000313" key="2">
    <source>
        <dbReference type="EMBL" id="OQO71041.1"/>
    </source>
</evidence>
<feature type="domain" description="NAD(P)-binding" evidence="1">
    <location>
        <begin position="7"/>
        <end position="189"/>
    </location>
</feature>
<dbReference type="OrthoDB" id="9785372at2"/>
<evidence type="ECO:0000259" key="1">
    <source>
        <dbReference type="Pfam" id="PF13460"/>
    </source>
</evidence>
<dbReference type="SUPFAM" id="SSF51735">
    <property type="entry name" value="NAD(P)-binding Rossmann-fold domains"/>
    <property type="match status" value="1"/>
</dbReference>
<dbReference type="PANTHER" id="PTHR15020:SF50">
    <property type="entry name" value="UPF0659 PROTEIN YMR090W"/>
    <property type="match status" value="1"/>
</dbReference>
<dbReference type="AlphaFoldDB" id="A0A1V8YVY0"/>
<organism evidence="2 3">
    <name type="scientific">Enterococcus villorum</name>
    <dbReference type="NCBI Taxonomy" id="112904"/>
    <lineage>
        <taxon>Bacteria</taxon>
        <taxon>Bacillati</taxon>
        <taxon>Bacillota</taxon>
        <taxon>Bacilli</taxon>
        <taxon>Lactobacillales</taxon>
        <taxon>Enterococcaceae</taxon>
        <taxon>Enterococcus</taxon>
    </lineage>
</organism>
<dbReference type="Pfam" id="PF13460">
    <property type="entry name" value="NAD_binding_10"/>
    <property type="match status" value="1"/>
</dbReference>
<dbReference type="InterPro" id="IPR036291">
    <property type="entry name" value="NAD(P)-bd_dom_sf"/>
</dbReference>
<dbReference type="Proteomes" id="UP000192477">
    <property type="component" value="Unassembled WGS sequence"/>
</dbReference>
<comment type="caution">
    <text evidence="2">The sequence shown here is derived from an EMBL/GenBank/DDBJ whole genome shotgun (WGS) entry which is preliminary data.</text>
</comment>
<sequence length="216" mass="23982">MNIFVVGANGQIGIHLVKDLAATNHQIVAGVRDVATQSLVKSKNVTYVSFDLTWTAEEMAHVFKGNELIIFTAGSQGKNLLQIDLDGAIKTMIAAEMTNVHCYFMISAVFADDRSKWPDTMIDYYITKHYADEWLKHQTSLDYVILQPVSLTNDEEITPIQLVKPLDKVAETVSRKTVASVLTALVDQPSISKITLVLSEGNQDLTTAFHQVLEEE</sequence>
<dbReference type="EMBL" id="MJEA01000002">
    <property type="protein sequence ID" value="OQO71041.1"/>
    <property type="molecule type" value="Genomic_DNA"/>
</dbReference>
<dbReference type="PANTHER" id="PTHR15020">
    <property type="entry name" value="FLAVIN REDUCTASE-RELATED"/>
    <property type="match status" value="1"/>
</dbReference>
<dbReference type="RefSeq" id="WP_081182492.1">
    <property type="nucleotide sequence ID" value="NZ_MJEA01000002.1"/>
</dbReference>
<name>A0A1V8YVY0_9ENTE</name>
<reference evidence="2 3" key="1">
    <citation type="journal article" date="2017" name="BMC Microbiol.">
        <title>Comparative genomics of Enterococcus spp. isolated from bovine feces.</title>
        <authorList>
            <person name="Beukers A.G."/>
            <person name="Zaheer R."/>
            <person name="Goji N."/>
            <person name="Amoako K.K."/>
            <person name="Chaves A.V."/>
            <person name="Ward M.P."/>
            <person name="McAllister T.A."/>
        </authorList>
    </citation>
    <scope>NUCLEOTIDE SEQUENCE [LARGE SCALE GENOMIC DNA]</scope>
    <source>
        <strain evidence="2 3">F1129D 143</strain>
    </source>
</reference>
<dbReference type="InterPro" id="IPR016040">
    <property type="entry name" value="NAD(P)-bd_dom"/>
</dbReference>
<evidence type="ECO:0000313" key="3">
    <source>
        <dbReference type="Proteomes" id="UP000192477"/>
    </source>
</evidence>
<accession>A0A1V8YVY0</accession>
<dbReference type="STRING" id="112904.BH747_03300"/>
<protein>
    <submittedName>
        <fullName evidence="2">Epimerase</fullName>
    </submittedName>
</protein>
<gene>
    <name evidence="2" type="ORF">BH747_03300</name>
</gene>